<sequence>MMRPKSFVFHAANLKVKFHWPHYRPGAHRIL</sequence>
<evidence type="ECO:0000313" key="2">
    <source>
        <dbReference type="Proteomes" id="UP000028582"/>
    </source>
</evidence>
<reference evidence="1 2" key="1">
    <citation type="submission" date="2013-11" db="EMBL/GenBank/DDBJ databases">
        <title>The Genome Sequence of Phytophthora parasitica P1976.</title>
        <authorList>
            <consortium name="The Broad Institute Genomics Platform"/>
            <person name="Russ C."/>
            <person name="Tyler B."/>
            <person name="Panabieres F."/>
            <person name="Shan W."/>
            <person name="Tripathy S."/>
            <person name="Grunwald N."/>
            <person name="Machado M."/>
            <person name="Johnson C.S."/>
            <person name="Walker B."/>
            <person name="Young S."/>
            <person name="Zeng Q."/>
            <person name="Gargeya S."/>
            <person name="Fitzgerald M."/>
            <person name="Haas B."/>
            <person name="Abouelleil A."/>
            <person name="Allen A.W."/>
            <person name="Alvarado L."/>
            <person name="Arachchi H.M."/>
            <person name="Berlin A.M."/>
            <person name="Chapman S.B."/>
            <person name="Gainer-Dewar J."/>
            <person name="Goldberg J."/>
            <person name="Griggs A."/>
            <person name="Gujja S."/>
            <person name="Hansen M."/>
            <person name="Howarth C."/>
            <person name="Imamovic A."/>
            <person name="Ireland A."/>
            <person name="Larimer J."/>
            <person name="McCowan C."/>
            <person name="Murphy C."/>
            <person name="Pearson M."/>
            <person name="Poon T.W."/>
            <person name="Priest M."/>
            <person name="Roberts A."/>
            <person name="Saif S."/>
            <person name="Shea T."/>
            <person name="Sisk P."/>
            <person name="Sykes S."/>
            <person name="Wortman J."/>
            <person name="Nusbaum C."/>
            <person name="Birren B."/>
        </authorList>
    </citation>
    <scope>NUCLEOTIDE SEQUENCE [LARGE SCALE GENOMIC DNA]</scope>
    <source>
        <strain evidence="1 2">P1976</strain>
    </source>
</reference>
<accession>A0A080ZNL9</accession>
<name>A0A080ZNL9_PHYNI</name>
<dbReference type="AlphaFoldDB" id="A0A080ZNL9"/>
<organism evidence="1 2">
    <name type="scientific">Phytophthora nicotianae P1976</name>
    <dbReference type="NCBI Taxonomy" id="1317066"/>
    <lineage>
        <taxon>Eukaryota</taxon>
        <taxon>Sar</taxon>
        <taxon>Stramenopiles</taxon>
        <taxon>Oomycota</taxon>
        <taxon>Peronosporomycetes</taxon>
        <taxon>Peronosporales</taxon>
        <taxon>Peronosporaceae</taxon>
        <taxon>Phytophthora</taxon>
    </lineage>
</organism>
<protein>
    <submittedName>
        <fullName evidence="1">Uncharacterized protein</fullName>
    </submittedName>
</protein>
<dbReference type="EMBL" id="ANJA01002741">
    <property type="protein sequence ID" value="ETO68230.1"/>
    <property type="molecule type" value="Genomic_DNA"/>
</dbReference>
<dbReference type="Proteomes" id="UP000028582">
    <property type="component" value="Unassembled WGS sequence"/>
</dbReference>
<gene>
    <name evidence="1" type="ORF">F444_14916</name>
</gene>
<proteinExistence type="predicted"/>
<evidence type="ECO:0000313" key="1">
    <source>
        <dbReference type="EMBL" id="ETO68230.1"/>
    </source>
</evidence>
<comment type="caution">
    <text evidence="1">The sequence shown here is derived from an EMBL/GenBank/DDBJ whole genome shotgun (WGS) entry which is preliminary data.</text>
</comment>